<protein>
    <recommendedName>
        <fullName evidence="5">Maleylacetoacetate isomerase</fullName>
    </recommendedName>
</protein>
<dbReference type="InterPro" id="IPR010987">
    <property type="entry name" value="Glutathione-S-Trfase_C-like"/>
</dbReference>
<dbReference type="InterPro" id="IPR036282">
    <property type="entry name" value="Glutathione-S-Trfase_C_sf"/>
</dbReference>
<dbReference type="Gene3D" id="3.40.30.10">
    <property type="entry name" value="Glutaredoxin"/>
    <property type="match status" value="1"/>
</dbReference>
<comment type="caution">
    <text evidence="3">The sequence shown here is derived from an EMBL/GenBank/DDBJ whole genome shotgun (WGS) entry which is preliminary data.</text>
</comment>
<dbReference type="Gene3D" id="1.20.1050.10">
    <property type="match status" value="1"/>
</dbReference>
<gene>
    <name evidence="3" type="ORF">VTL71DRAFT_1764</name>
</gene>
<evidence type="ECO:0000259" key="2">
    <source>
        <dbReference type="PROSITE" id="PS50405"/>
    </source>
</evidence>
<dbReference type="SFLD" id="SFLDS00019">
    <property type="entry name" value="Glutathione_Transferase_(cytos"/>
    <property type="match status" value="1"/>
</dbReference>
<feature type="domain" description="GST N-terminal" evidence="1">
    <location>
        <begin position="7"/>
        <end position="97"/>
    </location>
</feature>
<proteinExistence type="predicted"/>
<dbReference type="InterPro" id="IPR004045">
    <property type="entry name" value="Glutathione_S-Trfase_N"/>
</dbReference>
<dbReference type="SUPFAM" id="SSF47616">
    <property type="entry name" value="GST C-terminal domain-like"/>
    <property type="match status" value="1"/>
</dbReference>
<feature type="domain" description="GST C-terminal" evidence="2">
    <location>
        <begin position="104"/>
        <end position="228"/>
    </location>
</feature>
<accession>A0ABR4CDR3</accession>
<organism evidence="3 4">
    <name type="scientific">Oculimacula yallundae</name>
    <dbReference type="NCBI Taxonomy" id="86028"/>
    <lineage>
        <taxon>Eukaryota</taxon>
        <taxon>Fungi</taxon>
        <taxon>Dikarya</taxon>
        <taxon>Ascomycota</taxon>
        <taxon>Pezizomycotina</taxon>
        <taxon>Leotiomycetes</taxon>
        <taxon>Helotiales</taxon>
        <taxon>Ploettnerulaceae</taxon>
        <taxon>Oculimacula</taxon>
    </lineage>
</organism>
<dbReference type="InterPro" id="IPR004046">
    <property type="entry name" value="GST_C"/>
</dbReference>
<name>A0ABR4CDR3_9HELO</name>
<dbReference type="InterPro" id="IPR040079">
    <property type="entry name" value="Glutathione_S-Trfase"/>
</dbReference>
<dbReference type="PROSITE" id="PS50404">
    <property type="entry name" value="GST_NTER"/>
    <property type="match status" value="1"/>
</dbReference>
<dbReference type="PROSITE" id="PS50405">
    <property type="entry name" value="GST_CTER"/>
    <property type="match status" value="1"/>
</dbReference>
<sequence>MATLPFKALNLYTSPLSGSSARIRIAAHLKSIPLIHHTISLTSHDQFSPAYLSINPNGSVPSLIIEPSNESPFQSNLTITQSPAILDFLETHFPNPPLLPAVSQIEKRARVLELTSLVACDIQPPQSSRIRRKIVEEFGGDGAKWAKYIYDRGFGVYEGFLKRGEQGRYSVGDEVTLADLFLVPAFQGGLRVGVEAEKWPLVKGVVDRCWELEAFRTNGVGQHGRLIP</sequence>
<dbReference type="SFLD" id="SFLDG00358">
    <property type="entry name" value="Main_(cytGST)"/>
    <property type="match status" value="1"/>
</dbReference>
<evidence type="ECO:0000313" key="3">
    <source>
        <dbReference type="EMBL" id="KAL2067339.1"/>
    </source>
</evidence>
<evidence type="ECO:0000313" key="4">
    <source>
        <dbReference type="Proteomes" id="UP001595075"/>
    </source>
</evidence>
<evidence type="ECO:0008006" key="5">
    <source>
        <dbReference type="Google" id="ProtNLM"/>
    </source>
</evidence>
<dbReference type="InterPro" id="IPR036249">
    <property type="entry name" value="Thioredoxin-like_sf"/>
</dbReference>
<dbReference type="SUPFAM" id="SSF52833">
    <property type="entry name" value="Thioredoxin-like"/>
    <property type="match status" value="1"/>
</dbReference>
<dbReference type="PANTHER" id="PTHR42673">
    <property type="entry name" value="MALEYLACETOACETATE ISOMERASE"/>
    <property type="match status" value="1"/>
</dbReference>
<dbReference type="PANTHER" id="PTHR42673:SF4">
    <property type="entry name" value="MALEYLACETOACETATE ISOMERASE"/>
    <property type="match status" value="1"/>
</dbReference>
<keyword evidence="4" id="KW-1185">Reference proteome</keyword>
<dbReference type="Pfam" id="PF13409">
    <property type="entry name" value="GST_N_2"/>
    <property type="match status" value="1"/>
</dbReference>
<dbReference type="Pfam" id="PF00043">
    <property type="entry name" value="GST_C"/>
    <property type="match status" value="1"/>
</dbReference>
<reference evidence="3 4" key="1">
    <citation type="journal article" date="2024" name="Commun. Biol.">
        <title>Comparative genomic analysis of thermophilic fungi reveals convergent evolutionary adaptations and gene losses.</title>
        <authorList>
            <person name="Steindorff A.S."/>
            <person name="Aguilar-Pontes M.V."/>
            <person name="Robinson A.J."/>
            <person name="Andreopoulos B."/>
            <person name="LaButti K."/>
            <person name="Kuo A."/>
            <person name="Mondo S."/>
            <person name="Riley R."/>
            <person name="Otillar R."/>
            <person name="Haridas S."/>
            <person name="Lipzen A."/>
            <person name="Grimwood J."/>
            <person name="Schmutz J."/>
            <person name="Clum A."/>
            <person name="Reid I.D."/>
            <person name="Moisan M.C."/>
            <person name="Butler G."/>
            <person name="Nguyen T.T.M."/>
            <person name="Dewar K."/>
            <person name="Conant G."/>
            <person name="Drula E."/>
            <person name="Henrissat B."/>
            <person name="Hansel C."/>
            <person name="Singer S."/>
            <person name="Hutchinson M.I."/>
            <person name="de Vries R.P."/>
            <person name="Natvig D.O."/>
            <person name="Powell A.J."/>
            <person name="Tsang A."/>
            <person name="Grigoriev I.V."/>
        </authorList>
    </citation>
    <scope>NUCLEOTIDE SEQUENCE [LARGE SCALE GENOMIC DNA]</scope>
    <source>
        <strain evidence="3 4">CBS 494.80</strain>
    </source>
</reference>
<dbReference type="EMBL" id="JAZHXI010000010">
    <property type="protein sequence ID" value="KAL2067339.1"/>
    <property type="molecule type" value="Genomic_DNA"/>
</dbReference>
<dbReference type="Proteomes" id="UP001595075">
    <property type="component" value="Unassembled WGS sequence"/>
</dbReference>
<evidence type="ECO:0000259" key="1">
    <source>
        <dbReference type="PROSITE" id="PS50404"/>
    </source>
</evidence>